<dbReference type="Gene3D" id="3.40.50.2000">
    <property type="entry name" value="Glycogen Phosphorylase B"/>
    <property type="match status" value="1"/>
</dbReference>
<name>T1BVV4_9ZZZZ</name>
<feature type="non-terminal residue" evidence="2">
    <location>
        <position position="1"/>
    </location>
</feature>
<dbReference type="AlphaFoldDB" id="T1BVV4"/>
<feature type="region of interest" description="Disordered" evidence="1">
    <location>
        <begin position="57"/>
        <end position="98"/>
    </location>
</feature>
<proteinExistence type="predicted"/>
<reference evidence="2" key="1">
    <citation type="submission" date="2013-08" db="EMBL/GenBank/DDBJ databases">
        <authorList>
            <person name="Mendez C."/>
            <person name="Richter M."/>
            <person name="Ferrer M."/>
            <person name="Sanchez J."/>
        </authorList>
    </citation>
    <scope>NUCLEOTIDE SEQUENCE</scope>
</reference>
<evidence type="ECO:0000256" key="1">
    <source>
        <dbReference type="SAM" id="MobiDB-lite"/>
    </source>
</evidence>
<evidence type="ECO:0000313" key="2">
    <source>
        <dbReference type="EMBL" id="EQD58030.1"/>
    </source>
</evidence>
<gene>
    <name evidence="2" type="ORF">B2A_04559</name>
</gene>
<accession>T1BVV4</accession>
<dbReference type="EMBL" id="AUZZ01003071">
    <property type="protein sequence ID" value="EQD58030.1"/>
    <property type="molecule type" value="Genomic_DNA"/>
</dbReference>
<protein>
    <submittedName>
        <fullName evidence="2">TPR domain protein</fullName>
    </submittedName>
</protein>
<comment type="caution">
    <text evidence="2">The sequence shown here is derived from an EMBL/GenBank/DDBJ whole genome shotgun (WGS) entry which is preliminary data.</text>
</comment>
<organism evidence="2">
    <name type="scientific">mine drainage metagenome</name>
    <dbReference type="NCBI Taxonomy" id="410659"/>
    <lineage>
        <taxon>unclassified sequences</taxon>
        <taxon>metagenomes</taxon>
        <taxon>ecological metagenomes</taxon>
    </lineage>
</organism>
<reference evidence="2" key="2">
    <citation type="journal article" date="2014" name="ISME J.">
        <title>Microbial stratification in low pH oxic and suboxic macroscopic growths along an acid mine drainage.</title>
        <authorList>
            <person name="Mendez-Garcia C."/>
            <person name="Mesa V."/>
            <person name="Sprenger R.R."/>
            <person name="Richter M."/>
            <person name="Diez M.S."/>
            <person name="Solano J."/>
            <person name="Bargiela R."/>
            <person name="Golyshina O.V."/>
            <person name="Manteca A."/>
            <person name="Ramos J.L."/>
            <person name="Gallego J.R."/>
            <person name="Llorente I."/>
            <person name="Martins Dos Santos V.A."/>
            <person name="Jensen O.N."/>
            <person name="Pelaez A.I."/>
            <person name="Sanchez J."/>
            <person name="Ferrer M."/>
        </authorList>
    </citation>
    <scope>NUCLEOTIDE SEQUENCE</scope>
</reference>
<feature type="non-terminal residue" evidence="2">
    <location>
        <position position="98"/>
    </location>
</feature>
<feature type="compositionally biased region" description="Polar residues" evidence="1">
    <location>
        <begin position="85"/>
        <end position="98"/>
    </location>
</feature>
<sequence length="98" mass="10560">CAKPRAQAGIDPARLVFAARRAHAEYLGLFRHADLLLDTHPYNAHTTASDALYSRLPGAHLPRTQPSPHAWPAASTTMPGWPSATRATRPTSSPAPSR</sequence>